<evidence type="ECO:0000313" key="4">
    <source>
        <dbReference type="Proteomes" id="UP000481153"/>
    </source>
</evidence>
<organism evidence="3 4">
    <name type="scientific">Aphanomyces euteiches</name>
    <dbReference type="NCBI Taxonomy" id="100861"/>
    <lineage>
        <taxon>Eukaryota</taxon>
        <taxon>Sar</taxon>
        <taxon>Stramenopiles</taxon>
        <taxon>Oomycota</taxon>
        <taxon>Saprolegniomycetes</taxon>
        <taxon>Saprolegniales</taxon>
        <taxon>Verrucalvaceae</taxon>
        <taxon>Aphanomyces</taxon>
    </lineage>
</organism>
<dbReference type="EMBL" id="VJMJ01000118">
    <property type="protein sequence ID" value="KAF0734019.1"/>
    <property type="molecule type" value="Genomic_DNA"/>
</dbReference>
<keyword evidence="4" id="KW-1185">Reference proteome</keyword>
<name>A0A6G0X2I0_9STRA</name>
<protein>
    <submittedName>
        <fullName evidence="3">Uncharacterized protein</fullName>
    </submittedName>
</protein>
<keyword evidence="1" id="KW-0812">Transmembrane</keyword>
<sequence length="94" mass="10058">MKTTPLLFFILTVLFQAVVAASLEPGFLREADFPSAATSSSSLAISLVVASVVAVLAVAAVLLRRRASAASHRELETPPLPTITTPKDQRVLRW</sequence>
<feature type="chain" id="PRO_5026271551" evidence="2">
    <location>
        <begin position="21"/>
        <end position="94"/>
    </location>
</feature>
<evidence type="ECO:0000256" key="1">
    <source>
        <dbReference type="SAM" id="Phobius"/>
    </source>
</evidence>
<evidence type="ECO:0000313" key="3">
    <source>
        <dbReference type="EMBL" id="KAF0734019.1"/>
    </source>
</evidence>
<gene>
    <name evidence="3" type="ORF">Ae201684_009192</name>
</gene>
<dbReference type="Proteomes" id="UP000481153">
    <property type="component" value="Unassembled WGS sequence"/>
</dbReference>
<reference evidence="3 4" key="1">
    <citation type="submission" date="2019-07" db="EMBL/GenBank/DDBJ databases">
        <title>Genomics analysis of Aphanomyces spp. identifies a new class of oomycete effector associated with host adaptation.</title>
        <authorList>
            <person name="Gaulin E."/>
        </authorList>
    </citation>
    <scope>NUCLEOTIDE SEQUENCE [LARGE SCALE GENOMIC DNA]</scope>
    <source>
        <strain evidence="3 4">ATCC 201684</strain>
    </source>
</reference>
<proteinExistence type="predicted"/>
<evidence type="ECO:0000256" key="2">
    <source>
        <dbReference type="SAM" id="SignalP"/>
    </source>
</evidence>
<dbReference type="AlphaFoldDB" id="A0A6G0X2I0"/>
<keyword evidence="1" id="KW-1133">Transmembrane helix</keyword>
<feature type="transmembrane region" description="Helical" evidence="1">
    <location>
        <begin position="44"/>
        <end position="63"/>
    </location>
</feature>
<keyword evidence="2" id="KW-0732">Signal</keyword>
<feature type="signal peptide" evidence="2">
    <location>
        <begin position="1"/>
        <end position="20"/>
    </location>
</feature>
<comment type="caution">
    <text evidence="3">The sequence shown here is derived from an EMBL/GenBank/DDBJ whole genome shotgun (WGS) entry which is preliminary data.</text>
</comment>
<keyword evidence="1" id="KW-0472">Membrane</keyword>
<accession>A0A6G0X2I0</accession>